<gene>
    <name evidence="2" type="ORF">H0H81_011800</name>
</gene>
<dbReference type="InterPro" id="IPR031728">
    <property type="entry name" value="GlcAase_C"/>
</dbReference>
<reference evidence="2" key="2">
    <citation type="submission" date="2021-10" db="EMBL/GenBank/DDBJ databases">
        <title>Phylogenomics reveals ancestral predisposition of the termite-cultivated fungus Termitomyces towards a domesticated lifestyle.</title>
        <authorList>
            <person name="Auxier B."/>
            <person name="Grum-Grzhimaylo A."/>
            <person name="Cardenas M.E."/>
            <person name="Lodge J.D."/>
            <person name="Laessoe T."/>
            <person name="Pedersen O."/>
            <person name="Smith M.E."/>
            <person name="Kuyper T.W."/>
            <person name="Franco-Molano E.A."/>
            <person name="Baroni T.J."/>
            <person name="Aanen D.K."/>
        </authorList>
    </citation>
    <scope>NUCLEOTIDE SEQUENCE</scope>
    <source>
        <strain evidence="2">D49</strain>
    </source>
</reference>
<dbReference type="Proteomes" id="UP000717328">
    <property type="component" value="Unassembled WGS sequence"/>
</dbReference>
<evidence type="ECO:0000259" key="1">
    <source>
        <dbReference type="Pfam" id="PF16862"/>
    </source>
</evidence>
<organism evidence="2 3">
    <name type="scientific">Sphagnurus paluster</name>
    <dbReference type="NCBI Taxonomy" id="117069"/>
    <lineage>
        <taxon>Eukaryota</taxon>
        <taxon>Fungi</taxon>
        <taxon>Dikarya</taxon>
        <taxon>Basidiomycota</taxon>
        <taxon>Agaricomycotina</taxon>
        <taxon>Agaricomycetes</taxon>
        <taxon>Agaricomycetidae</taxon>
        <taxon>Agaricales</taxon>
        <taxon>Tricholomatineae</taxon>
        <taxon>Lyophyllaceae</taxon>
        <taxon>Sphagnurus</taxon>
    </lineage>
</organism>
<dbReference type="Pfam" id="PF16862">
    <property type="entry name" value="Glyco_hydro_79C"/>
    <property type="match status" value="1"/>
</dbReference>
<name>A0A9P7K760_9AGAR</name>
<dbReference type="SUPFAM" id="SSF51445">
    <property type="entry name" value="(Trans)glycosidases"/>
    <property type="match status" value="1"/>
</dbReference>
<proteinExistence type="predicted"/>
<evidence type="ECO:0000313" key="2">
    <source>
        <dbReference type="EMBL" id="KAG5638580.1"/>
    </source>
</evidence>
<dbReference type="PANTHER" id="PTHR36183:SF2">
    <property type="entry name" value="BETA-GLUCURONIDASE C-TERMINAL DOMAIN-CONTAINING PROTEIN"/>
    <property type="match status" value="1"/>
</dbReference>
<protein>
    <recommendedName>
        <fullName evidence="1">Beta-glucuronidase C-terminal domain-containing protein</fullName>
    </recommendedName>
</protein>
<dbReference type="EMBL" id="JABCKI010005755">
    <property type="protein sequence ID" value="KAG5638580.1"/>
    <property type="molecule type" value="Genomic_DNA"/>
</dbReference>
<dbReference type="OrthoDB" id="2796951at2759"/>
<reference evidence="2" key="1">
    <citation type="submission" date="2021-02" db="EMBL/GenBank/DDBJ databases">
        <authorList>
            <person name="Nieuwenhuis M."/>
            <person name="Van De Peppel L.J.J."/>
        </authorList>
    </citation>
    <scope>NUCLEOTIDE SEQUENCE</scope>
    <source>
        <strain evidence="2">D49</strain>
    </source>
</reference>
<dbReference type="InterPro" id="IPR017853">
    <property type="entry name" value="GH"/>
</dbReference>
<keyword evidence="3" id="KW-1185">Reference proteome</keyword>
<accession>A0A9P7K760</accession>
<dbReference type="AlphaFoldDB" id="A0A9P7K760"/>
<sequence>MANNISVAAGITEKSHTKFIAGSYATLEFGMSPTKAFDAGLTNSKVGKLISTISQHQYSGAFCEGGDFLLQALMDKYTIRSNLTTLFPDIRTTKGHGLKYILGETNSYACHGAPGVSNTAGAALWQLDYSLYATQLGIENLFFHHGVGYKYNMIQPVALNWSSLTAEPLDTPEPAHVQPQYYSAVIVAEATGKSTTTRVAEIIVDNPWVTGYAFYKGSKLERAVFINLKGHFASTTTERESVHIDLGFADNVKGGKGPSDMTVKRLAINTANDVVGLTWGGVSYDTKDGRPTGRVTVEKGKVSKGVNIKATEAILVQFL</sequence>
<comment type="caution">
    <text evidence="2">The sequence shown here is derived from an EMBL/GenBank/DDBJ whole genome shotgun (WGS) entry which is preliminary data.</text>
</comment>
<evidence type="ECO:0000313" key="3">
    <source>
        <dbReference type="Proteomes" id="UP000717328"/>
    </source>
</evidence>
<dbReference type="Gene3D" id="3.20.20.80">
    <property type="entry name" value="Glycosidases"/>
    <property type="match status" value="1"/>
</dbReference>
<dbReference type="PANTHER" id="PTHR36183">
    <property type="entry name" value="BETA-GLUCURONIDASE"/>
    <property type="match status" value="1"/>
</dbReference>
<feature type="domain" description="Beta-glucuronidase C-terminal" evidence="1">
    <location>
        <begin position="211"/>
        <end position="315"/>
    </location>
</feature>
<dbReference type="InterPro" id="IPR052974">
    <property type="entry name" value="GH79_Enzymes"/>
</dbReference>